<feature type="domain" description="DZANK-type" evidence="1">
    <location>
        <begin position="131"/>
        <end position="180"/>
    </location>
</feature>
<dbReference type="InterPro" id="IPR025874">
    <property type="entry name" value="DZR"/>
</dbReference>
<dbReference type="InterPro" id="IPR029037">
    <property type="entry name" value="DUF1407/YfgJ-like_sf"/>
</dbReference>
<reference evidence="2" key="1">
    <citation type="journal article" date="2015" name="Nature">
        <title>Complex archaea that bridge the gap between prokaryotes and eukaryotes.</title>
        <authorList>
            <person name="Spang A."/>
            <person name="Saw J.H."/>
            <person name="Jorgensen S.L."/>
            <person name="Zaremba-Niedzwiedzka K."/>
            <person name="Martijn J."/>
            <person name="Lind A.E."/>
            <person name="van Eijk R."/>
            <person name="Schleper C."/>
            <person name="Guy L."/>
            <person name="Ettema T.J."/>
        </authorList>
    </citation>
    <scope>NUCLEOTIDE SEQUENCE</scope>
</reference>
<dbReference type="Pfam" id="PF12773">
    <property type="entry name" value="DZR"/>
    <property type="match status" value="1"/>
</dbReference>
<evidence type="ECO:0000259" key="1">
    <source>
        <dbReference type="Pfam" id="PF12773"/>
    </source>
</evidence>
<accession>A0A0F9R0L6</accession>
<comment type="caution">
    <text evidence="2">The sequence shown here is derived from an EMBL/GenBank/DDBJ whole genome shotgun (WGS) entry which is preliminary data.</text>
</comment>
<sequence length="184" mass="20562">MQIKFGLKNDAKAVYGSLKRKSEFFLVVHNFQGHYLPQVRVILTGPPQFRLVIRNESYGGIGNGRKKSRLFKIIPKAEGVFTLTAILSSKRVNLLTLQIDVIVGNVQVPVRPIAQQVQEPIAKKSVTQINCKYCHEKIDSDAKYCPHCGSNLTEKTDTTKICRSCGEELPKVAKFCPKCGEKAE</sequence>
<protein>
    <recommendedName>
        <fullName evidence="1">DZANK-type domain-containing protein</fullName>
    </recommendedName>
</protein>
<dbReference type="AlphaFoldDB" id="A0A0F9R0L6"/>
<organism evidence="2">
    <name type="scientific">marine sediment metagenome</name>
    <dbReference type="NCBI Taxonomy" id="412755"/>
    <lineage>
        <taxon>unclassified sequences</taxon>
        <taxon>metagenomes</taxon>
        <taxon>ecological metagenomes</taxon>
    </lineage>
</organism>
<proteinExistence type="predicted"/>
<dbReference type="Gene3D" id="2.10.290.10">
    <property type="entry name" value="YfgJ-like"/>
    <property type="match status" value="1"/>
</dbReference>
<evidence type="ECO:0000313" key="2">
    <source>
        <dbReference type="EMBL" id="KKN50175.1"/>
    </source>
</evidence>
<dbReference type="EMBL" id="LAZR01001130">
    <property type="protein sequence ID" value="KKN50175.1"/>
    <property type="molecule type" value="Genomic_DNA"/>
</dbReference>
<name>A0A0F9R0L6_9ZZZZ</name>
<gene>
    <name evidence="2" type="ORF">LCGC14_0635550</name>
</gene>